<gene>
    <name evidence="2" type="ORF">Air01nite_39110</name>
</gene>
<dbReference type="InterPro" id="IPR012296">
    <property type="entry name" value="Nuclease_put_TT1808"/>
</dbReference>
<dbReference type="Gene3D" id="3.90.1570.10">
    <property type="entry name" value="tt1808, chain A"/>
    <property type="match status" value="1"/>
</dbReference>
<dbReference type="Pfam" id="PF05685">
    <property type="entry name" value="Uma2"/>
    <property type="match status" value="1"/>
</dbReference>
<protein>
    <recommendedName>
        <fullName evidence="1">Putative restriction endonuclease domain-containing protein</fullName>
    </recommendedName>
</protein>
<sequence>MTDLFDRLGVGPWDERAYFDLGETSHRVELLDGSLLVTGAGTKVRQRLASRLAMSFNAAAERSGLVAYQAVNLRLRTDRVVIPDLVVAATDPDGLVVEAAEVKLVYEIGPSTNAIKKQLYADAGIHSLLLAEPEPAGLVLRLFRLRVERYVLAAEARSGQVLRLTEPFPIELAVDTLS</sequence>
<dbReference type="RefSeq" id="WP_239090814.1">
    <property type="nucleotide sequence ID" value="NZ_BAAALU010000009.1"/>
</dbReference>
<comment type="caution">
    <text evidence="2">The sequence shown here is derived from an EMBL/GenBank/DDBJ whole genome shotgun (WGS) entry which is preliminary data.</text>
</comment>
<organism evidence="2 3">
    <name type="scientific">Asanoa iriomotensis</name>
    <dbReference type="NCBI Taxonomy" id="234613"/>
    <lineage>
        <taxon>Bacteria</taxon>
        <taxon>Bacillati</taxon>
        <taxon>Actinomycetota</taxon>
        <taxon>Actinomycetes</taxon>
        <taxon>Micromonosporales</taxon>
        <taxon>Micromonosporaceae</taxon>
        <taxon>Asanoa</taxon>
    </lineage>
</organism>
<feature type="domain" description="Putative restriction endonuclease" evidence="1">
    <location>
        <begin position="18"/>
        <end position="173"/>
    </location>
</feature>
<dbReference type="InterPro" id="IPR008538">
    <property type="entry name" value="Uma2"/>
</dbReference>
<evidence type="ECO:0000259" key="1">
    <source>
        <dbReference type="Pfam" id="PF05685"/>
    </source>
</evidence>
<dbReference type="EMBL" id="BONC01000026">
    <property type="protein sequence ID" value="GIF57816.1"/>
    <property type="molecule type" value="Genomic_DNA"/>
</dbReference>
<evidence type="ECO:0000313" key="2">
    <source>
        <dbReference type="EMBL" id="GIF57816.1"/>
    </source>
</evidence>
<dbReference type="SUPFAM" id="SSF52980">
    <property type="entry name" value="Restriction endonuclease-like"/>
    <property type="match status" value="1"/>
</dbReference>
<name>A0ABQ4C4V4_9ACTN</name>
<reference evidence="2 3" key="1">
    <citation type="submission" date="2021-01" db="EMBL/GenBank/DDBJ databases">
        <title>Whole genome shotgun sequence of Asanoa iriomotensis NBRC 100142.</title>
        <authorList>
            <person name="Komaki H."/>
            <person name="Tamura T."/>
        </authorList>
    </citation>
    <scope>NUCLEOTIDE SEQUENCE [LARGE SCALE GENOMIC DNA]</scope>
    <source>
        <strain evidence="2 3">NBRC 100142</strain>
    </source>
</reference>
<dbReference type="InterPro" id="IPR011335">
    <property type="entry name" value="Restrct_endonuc-II-like"/>
</dbReference>
<dbReference type="Proteomes" id="UP000624325">
    <property type="component" value="Unassembled WGS sequence"/>
</dbReference>
<evidence type="ECO:0000313" key="3">
    <source>
        <dbReference type="Proteomes" id="UP000624325"/>
    </source>
</evidence>
<accession>A0ABQ4C4V4</accession>
<proteinExistence type="predicted"/>
<keyword evidence="3" id="KW-1185">Reference proteome</keyword>